<dbReference type="EMBL" id="JACEFO010002046">
    <property type="protein sequence ID" value="KAF8688077.1"/>
    <property type="molecule type" value="Genomic_DNA"/>
</dbReference>
<dbReference type="SUPFAM" id="SSF47676">
    <property type="entry name" value="Conserved domain common to transcription factors TFIIS, elongin A, CRSP70"/>
    <property type="match status" value="1"/>
</dbReference>
<dbReference type="Pfam" id="PF08711">
    <property type="entry name" value="Med26"/>
    <property type="match status" value="1"/>
</dbReference>
<organism evidence="4 5">
    <name type="scientific">Digitaria exilis</name>
    <dbReference type="NCBI Taxonomy" id="1010633"/>
    <lineage>
        <taxon>Eukaryota</taxon>
        <taxon>Viridiplantae</taxon>
        <taxon>Streptophyta</taxon>
        <taxon>Embryophyta</taxon>
        <taxon>Tracheophyta</taxon>
        <taxon>Spermatophyta</taxon>
        <taxon>Magnoliopsida</taxon>
        <taxon>Liliopsida</taxon>
        <taxon>Poales</taxon>
        <taxon>Poaceae</taxon>
        <taxon>PACMAD clade</taxon>
        <taxon>Panicoideae</taxon>
        <taxon>Panicodae</taxon>
        <taxon>Paniceae</taxon>
        <taxon>Anthephorinae</taxon>
        <taxon>Digitaria</taxon>
    </lineage>
</organism>
<dbReference type="GO" id="GO:0005634">
    <property type="term" value="C:nucleus"/>
    <property type="evidence" value="ECO:0007669"/>
    <property type="project" value="UniProtKB-SubCell"/>
</dbReference>
<dbReference type="PANTHER" id="PTHR47853">
    <property type="entry name" value="EXPRESSED PROTEIN"/>
    <property type="match status" value="1"/>
</dbReference>
<comment type="subcellular location">
    <subcellularLocation>
        <location evidence="1">Nucleus</location>
    </subcellularLocation>
</comment>
<dbReference type="PROSITE" id="PS51319">
    <property type="entry name" value="TFIIS_N"/>
    <property type="match status" value="1"/>
</dbReference>
<keyword evidence="5" id="KW-1185">Reference proteome</keyword>
<dbReference type="InterPro" id="IPR035441">
    <property type="entry name" value="TFIIS/LEDGF_dom_sf"/>
</dbReference>
<evidence type="ECO:0000259" key="3">
    <source>
        <dbReference type="PROSITE" id="PS51319"/>
    </source>
</evidence>
<evidence type="ECO:0000313" key="4">
    <source>
        <dbReference type="EMBL" id="KAF8688077.1"/>
    </source>
</evidence>
<dbReference type="AlphaFoldDB" id="A0A835B615"/>
<name>A0A835B615_9POAL</name>
<dbReference type="PANTHER" id="PTHR47853:SF1">
    <property type="entry name" value="EXPRESSED PROTEIN"/>
    <property type="match status" value="1"/>
</dbReference>
<gene>
    <name evidence="4" type="ORF">HU200_042444</name>
</gene>
<dbReference type="InterPro" id="IPR017923">
    <property type="entry name" value="TFIIS_N"/>
</dbReference>
<evidence type="ECO:0000313" key="5">
    <source>
        <dbReference type="Proteomes" id="UP000636709"/>
    </source>
</evidence>
<proteinExistence type="predicted"/>
<comment type="caution">
    <text evidence="4">The sequence shown here is derived from an EMBL/GenBank/DDBJ whole genome shotgun (WGS) entry which is preliminary data.</text>
</comment>
<keyword evidence="1" id="KW-0539">Nucleus</keyword>
<protein>
    <recommendedName>
        <fullName evidence="3">TFIIS N-terminal domain-containing protein</fullName>
    </recommendedName>
</protein>
<reference evidence="4" key="1">
    <citation type="submission" date="2020-07" db="EMBL/GenBank/DDBJ databases">
        <title>Genome sequence and genetic diversity analysis of an under-domesticated orphan crop, white fonio (Digitaria exilis).</title>
        <authorList>
            <person name="Bennetzen J.L."/>
            <person name="Chen S."/>
            <person name="Ma X."/>
            <person name="Wang X."/>
            <person name="Yssel A.E.J."/>
            <person name="Chaluvadi S.R."/>
            <person name="Johnson M."/>
            <person name="Gangashetty P."/>
            <person name="Hamidou F."/>
            <person name="Sanogo M.D."/>
            <person name="Zwaenepoel A."/>
            <person name="Wallace J."/>
            <person name="Van De Peer Y."/>
            <person name="Van Deynze A."/>
        </authorList>
    </citation>
    <scope>NUCLEOTIDE SEQUENCE</scope>
    <source>
        <tissue evidence="4">Leaves</tissue>
    </source>
</reference>
<feature type="domain" description="TFIIS N-terminal" evidence="3">
    <location>
        <begin position="178"/>
        <end position="252"/>
    </location>
</feature>
<dbReference type="OrthoDB" id="696629at2759"/>
<dbReference type="Proteomes" id="UP000636709">
    <property type="component" value="Unassembled WGS sequence"/>
</dbReference>
<accession>A0A835B615</accession>
<evidence type="ECO:0000256" key="2">
    <source>
        <dbReference type="SAM" id="MobiDB-lite"/>
    </source>
</evidence>
<evidence type="ECO:0000256" key="1">
    <source>
        <dbReference type="PROSITE-ProRule" id="PRU00649"/>
    </source>
</evidence>
<sequence>MPRHPAAAGDPVLLSARHSVISSARHALMLCISSSSARQDDLKLAGMGNPIRFTISLQKRVKSPPEPHPFRTHAPQPIASSATWKSELSFQPLINLSSCIPNPSTSIHPQFADLAYAPAAAADAMAGTSPLRRWKPFFPAFGIVDAAIEDSVVPALSRDKVRSARAEVVELLRGVPAGDVRKAEELCVLLDGFMAESLLTLRAVPREAVPRVLASSVDLAMAVGALRRHESERVRGLARDVIRGWTAAVEEDIARTSAAMKKLDDVCRTTKPAVAASHPKQNKTAPVAAGHGPRRMNSRGIPAEKMEVTKRKLQQSYQEVEDARRQRKIQVIQAPKVLEMKQKKVHPILCERNQARTVVRRCAVSSS</sequence>
<feature type="region of interest" description="Disordered" evidence="2">
    <location>
        <begin position="272"/>
        <end position="299"/>
    </location>
</feature>